<dbReference type="CDD" id="cd02968">
    <property type="entry name" value="SCO"/>
    <property type="match status" value="1"/>
</dbReference>
<dbReference type="Proteomes" id="UP000005459">
    <property type="component" value="Unassembled WGS sequence"/>
</dbReference>
<dbReference type="RefSeq" id="WP_007191694.1">
    <property type="nucleotide sequence ID" value="NZ_AFWV01000002.1"/>
</dbReference>
<dbReference type="eggNOG" id="COG1999">
    <property type="taxonomic scope" value="Bacteria"/>
</dbReference>
<dbReference type="STRING" id="768671.ThimaDRAFT_0817"/>
<keyword evidence="2" id="KW-0479">Metal-binding</keyword>
<dbReference type="PATRIC" id="fig|768671.3.peg.878"/>
<dbReference type="SUPFAM" id="SSF52833">
    <property type="entry name" value="Thioredoxin-like"/>
    <property type="match status" value="1"/>
</dbReference>
<evidence type="ECO:0000313" key="6">
    <source>
        <dbReference type="Proteomes" id="UP000005459"/>
    </source>
</evidence>
<dbReference type="InterPro" id="IPR036249">
    <property type="entry name" value="Thioredoxin-like_sf"/>
</dbReference>
<dbReference type="Pfam" id="PF02630">
    <property type="entry name" value="SCO1-SenC"/>
    <property type="match status" value="1"/>
</dbReference>
<reference evidence="5 6" key="1">
    <citation type="submission" date="2011-06" db="EMBL/GenBank/DDBJ databases">
        <title>The draft genome of Thiocapsa marina 5811.</title>
        <authorList>
            <consortium name="US DOE Joint Genome Institute (JGI-PGF)"/>
            <person name="Lucas S."/>
            <person name="Han J."/>
            <person name="Cheng J.-F."/>
            <person name="Goodwin L."/>
            <person name="Pitluck S."/>
            <person name="Peters L."/>
            <person name="Land M.L."/>
            <person name="Hauser L."/>
            <person name="Vogl K."/>
            <person name="Liu Z."/>
            <person name="Imhoff J."/>
            <person name="Thiel V."/>
            <person name="Frigaard N.-U."/>
            <person name="Bryant D."/>
            <person name="Woyke T.J."/>
        </authorList>
    </citation>
    <scope>NUCLEOTIDE SEQUENCE [LARGE SCALE GENOMIC DNA]</scope>
    <source>
        <strain evidence="5 6">5811</strain>
    </source>
</reference>
<feature type="binding site" evidence="2">
    <location>
        <position position="74"/>
    </location>
    <ligand>
        <name>Cu cation</name>
        <dbReference type="ChEBI" id="CHEBI:23378"/>
    </ligand>
</feature>
<dbReference type="OrthoDB" id="9790194at2"/>
<dbReference type="EMBL" id="AFWV01000002">
    <property type="protein sequence ID" value="EGV20141.1"/>
    <property type="molecule type" value="Genomic_DNA"/>
</dbReference>
<evidence type="ECO:0000256" key="4">
    <source>
        <dbReference type="SAM" id="SignalP"/>
    </source>
</evidence>
<organism evidence="5 6">
    <name type="scientific">Thiocapsa marina 5811</name>
    <dbReference type="NCBI Taxonomy" id="768671"/>
    <lineage>
        <taxon>Bacteria</taxon>
        <taxon>Pseudomonadati</taxon>
        <taxon>Pseudomonadota</taxon>
        <taxon>Gammaproteobacteria</taxon>
        <taxon>Chromatiales</taxon>
        <taxon>Chromatiaceae</taxon>
        <taxon>Thiocapsa</taxon>
    </lineage>
</organism>
<sequence length="211" mass="22636">MTIPVVAPLVAALLLAAGIATGSIEAAEAPADDESPPSGRYLLMDANGRAVTNADFPGQFQLIAFGYTYCPDICPTTLVEAAAILKQLGDRADRVQPIFITVDPQRDTPQVLATYTAYFHPRIIGLTGSASLIARAAQNFNARYEKVTEPGAPPDRYHVDHSAGMYLLGPDGSYIRKFGYSTPAVEIAERIEALLSETPESEMTQRLLPPG</sequence>
<feature type="binding site" evidence="2">
    <location>
        <position position="70"/>
    </location>
    <ligand>
        <name>Cu cation</name>
        <dbReference type="ChEBI" id="CHEBI:23378"/>
    </ligand>
</feature>
<gene>
    <name evidence="5" type="ORF">ThimaDRAFT_0817</name>
</gene>
<accession>F9U7B5</accession>
<feature type="disulfide bond" description="Redox-active" evidence="3">
    <location>
        <begin position="70"/>
        <end position="74"/>
    </location>
</feature>
<name>F9U7B5_9GAMM</name>
<dbReference type="AlphaFoldDB" id="F9U7B5"/>
<keyword evidence="2" id="KW-0186">Copper</keyword>
<dbReference type="FunFam" id="3.40.30.10:FF:000013">
    <property type="entry name" value="Blast:Protein SCO1 homolog, mitochondrial"/>
    <property type="match status" value="1"/>
</dbReference>
<keyword evidence="4" id="KW-0732">Signal</keyword>
<evidence type="ECO:0000256" key="2">
    <source>
        <dbReference type="PIRSR" id="PIRSR603782-1"/>
    </source>
</evidence>
<dbReference type="PANTHER" id="PTHR12151">
    <property type="entry name" value="ELECTRON TRANSPORT PROTIN SCO1/SENC FAMILY MEMBER"/>
    <property type="match status" value="1"/>
</dbReference>
<comment type="similarity">
    <text evidence="1">Belongs to the SCO1/2 family.</text>
</comment>
<feature type="binding site" evidence="2">
    <location>
        <position position="161"/>
    </location>
    <ligand>
        <name>Cu cation</name>
        <dbReference type="ChEBI" id="CHEBI:23378"/>
    </ligand>
</feature>
<dbReference type="PANTHER" id="PTHR12151:SF25">
    <property type="entry name" value="LINALOOL DEHYDRATASE_ISOMERASE DOMAIN-CONTAINING PROTEIN"/>
    <property type="match status" value="1"/>
</dbReference>
<keyword evidence="6" id="KW-1185">Reference proteome</keyword>
<keyword evidence="3" id="KW-1015">Disulfide bond</keyword>
<evidence type="ECO:0000313" key="5">
    <source>
        <dbReference type="EMBL" id="EGV20141.1"/>
    </source>
</evidence>
<dbReference type="InterPro" id="IPR003782">
    <property type="entry name" value="SCO1/SenC"/>
</dbReference>
<feature type="chain" id="PRO_5003388584" evidence="4">
    <location>
        <begin position="23"/>
        <end position="211"/>
    </location>
</feature>
<evidence type="ECO:0000256" key="3">
    <source>
        <dbReference type="PIRSR" id="PIRSR603782-2"/>
    </source>
</evidence>
<feature type="signal peptide" evidence="4">
    <location>
        <begin position="1"/>
        <end position="22"/>
    </location>
</feature>
<dbReference type="Gene3D" id="3.40.30.10">
    <property type="entry name" value="Glutaredoxin"/>
    <property type="match status" value="1"/>
</dbReference>
<evidence type="ECO:0000256" key="1">
    <source>
        <dbReference type="ARBA" id="ARBA00010996"/>
    </source>
</evidence>
<protein>
    <submittedName>
        <fullName evidence="5">Electron transport protein SCO1/SenC</fullName>
    </submittedName>
</protein>
<dbReference type="GO" id="GO:0046872">
    <property type="term" value="F:metal ion binding"/>
    <property type="evidence" value="ECO:0007669"/>
    <property type="project" value="UniProtKB-KW"/>
</dbReference>
<proteinExistence type="inferred from homology"/>